<dbReference type="PANTHER" id="PTHR30136:SF24">
    <property type="entry name" value="HTH-TYPE TRANSCRIPTIONAL REPRESSOR ALLR"/>
    <property type="match status" value="1"/>
</dbReference>
<evidence type="ECO:0000259" key="3">
    <source>
        <dbReference type="Pfam" id="PF09339"/>
    </source>
</evidence>
<feature type="domain" description="HTH iclR-type" evidence="3">
    <location>
        <begin position="12"/>
        <end position="58"/>
    </location>
</feature>
<reference evidence="5" key="1">
    <citation type="journal article" date="2019" name="Int. J. Syst. Evol. Microbiol.">
        <title>The Global Catalogue of Microorganisms (GCM) 10K type strain sequencing project: providing services to taxonomists for standard genome sequencing and annotation.</title>
        <authorList>
            <consortium name="The Broad Institute Genomics Platform"/>
            <consortium name="The Broad Institute Genome Sequencing Center for Infectious Disease"/>
            <person name="Wu L."/>
            <person name="Ma J."/>
        </authorList>
    </citation>
    <scope>NUCLEOTIDE SEQUENCE [LARGE SCALE GENOMIC DNA]</scope>
    <source>
        <strain evidence="5">JCM 4788</strain>
    </source>
</reference>
<evidence type="ECO:0000313" key="4">
    <source>
        <dbReference type="EMBL" id="GAA0401328.1"/>
    </source>
</evidence>
<proteinExistence type="predicted"/>
<evidence type="ECO:0000256" key="2">
    <source>
        <dbReference type="ARBA" id="ARBA00023163"/>
    </source>
</evidence>
<dbReference type="SUPFAM" id="SSF55781">
    <property type="entry name" value="GAF domain-like"/>
    <property type="match status" value="1"/>
</dbReference>
<protein>
    <recommendedName>
        <fullName evidence="3">HTH iclR-type domain-containing protein</fullName>
    </recommendedName>
</protein>
<sequence length="228" mass="23540">MPEHRAPVGSTATVLKLLARQPDRGVTFHELTASLGLPDRTVGDLLSGLRAEGLVEYEADSGVCRPGEPLRPPPRPGGRPDCNDVRAAAMPWADTLAAHSGMSVLLAVAHPRGAQIIHHVFRPDNSPQRLVTGDVVPAGSALARALGEPCDGRCVRTVDGPGDGTVTDTASLATAVPAPDGGRPVAALCLTGPGAMLRPTGERARHHEELLREAACAISADLAAAPAR</sequence>
<organism evidence="4 5">
    <name type="scientific">Streptomyces luteireticuli</name>
    <dbReference type="NCBI Taxonomy" id="173858"/>
    <lineage>
        <taxon>Bacteria</taxon>
        <taxon>Bacillati</taxon>
        <taxon>Actinomycetota</taxon>
        <taxon>Actinomycetes</taxon>
        <taxon>Kitasatosporales</taxon>
        <taxon>Streptomycetaceae</taxon>
        <taxon>Streptomyces</taxon>
    </lineage>
</organism>
<gene>
    <name evidence="4" type="ORF">GCM10010357_23000</name>
</gene>
<keyword evidence="5" id="KW-1185">Reference proteome</keyword>
<accession>A0ABP3IFJ0</accession>
<dbReference type="Gene3D" id="1.10.10.10">
    <property type="entry name" value="Winged helix-like DNA-binding domain superfamily/Winged helix DNA-binding domain"/>
    <property type="match status" value="1"/>
</dbReference>
<dbReference type="InterPro" id="IPR029016">
    <property type="entry name" value="GAF-like_dom_sf"/>
</dbReference>
<dbReference type="Proteomes" id="UP001500879">
    <property type="component" value="Unassembled WGS sequence"/>
</dbReference>
<dbReference type="PANTHER" id="PTHR30136">
    <property type="entry name" value="HELIX-TURN-HELIX TRANSCRIPTIONAL REGULATOR, ICLR FAMILY"/>
    <property type="match status" value="1"/>
</dbReference>
<dbReference type="InterPro" id="IPR005471">
    <property type="entry name" value="Tscrpt_reg_IclR_N"/>
</dbReference>
<evidence type="ECO:0000313" key="5">
    <source>
        <dbReference type="Proteomes" id="UP001500879"/>
    </source>
</evidence>
<evidence type="ECO:0000256" key="1">
    <source>
        <dbReference type="ARBA" id="ARBA00023015"/>
    </source>
</evidence>
<dbReference type="Gene3D" id="3.30.450.40">
    <property type="match status" value="1"/>
</dbReference>
<dbReference type="InterPro" id="IPR050707">
    <property type="entry name" value="HTH_MetabolicPath_Reg"/>
</dbReference>
<comment type="caution">
    <text evidence="4">The sequence shown here is derived from an EMBL/GenBank/DDBJ whole genome shotgun (WGS) entry which is preliminary data.</text>
</comment>
<keyword evidence="2" id="KW-0804">Transcription</keyword>
<dbReference type="InterPro" id="IPR036388">
    <property type="entry name" value="WH-like_DNA-bd_sf"/>
</dbReference>
<dbReference type="RefSeq" id="WP_344022803.1">
    <property type="nucleotide sequence ID" value="NZ_BAAABX010000023.1"/>
</dbReference>
<dbReference type="EMBL" id="BAAABX010000023">
    <property type="protein sequence ID" value="GAA0401328.1"/>
    <property type="molecule type" value="Genomic_DNA"/>
</dbReference>
<dbReference type="SUPFAM" id="SSF46785">
    <property type="entry name" value="Winged helix' DNA-binding domain"/>
    <property type="match status" value="1"/>
</dbReference>
<keyword evidence="1" id="KW-0805">Transcription regulation</keyword>
<name>A0ABP3IFJ0_9ACTN</name>
<dbReference type="Pfam" id="PF09339">
    <property type="entry name" value="HTH_IclR"/>
    <property type="match status" value="1"/>
</dbReference>
<dbReference type="InterPro" id="IPR036390">
    <property type="entry name" value="WH_DNA-bd_sf"/>
</dbReference>